<name>A0ABT8ALB7_9HYPH</name>
<dbReference type="PANTHER" id="PTHR46796">
    <property type="entry name" value="HTH-TYPE TRANSCRIPTIONAL ACTIVATOR RHAS-RELATED"/>
    <property type="match status" value="1"/>
</dbReference>
<dbReference type="Gene3D" id="1.10.10.60">
    <property type="entry name" value="Homeodomain-like"/>
    <property type="match status" value="1"/>
</dbReference>
<keyword evidence="6" id="KW-1185">Reference proteome</keyword>
<accession>A0ABT8ALB7</accession>
<keyword evidence="2" id="KW-0238">DNA-binding</keyword>
<dbReference type="EMBL" id="JAUFPT010000014">
    <property type="protein sequence ID" value="MDN3570073.1"/>
    <property type="molecule type" value="Genomic_DNA"/>
</dbReference>
<protein>
    <submittedName>
        <fullName evidence="5">Helix-turn-helix domain-containing protein</fullName>
    </submittedName>
</protein>
<reference evidence="6" key="1">
    <citation type="journal article" date="2019" name="Int. J. Syst. Evol. Microbiol.">
        <title>The Global Catalogue of Microorganisms (GCM) 10K type strain sequencing project: providing services to taxonomists for standard genome sequencing and annotation.</title>
        <authorList>
            <consortium name="The Broad Institute Genomics Platform"/>
            <consortium name="The Broad Institute Genome Sequencing Center for Infectious Disease"/>
            <person name="Wu L."/>
            <person name="Ma J."/>
        </authorList>
    </citation>
    <scope>NUCLEOTIDE SEQUENCE [LARGE SCALE GENOMIC DNA]</scope>
    <source>
        <strain evidence="6">CECT 7806</strain>
    </source>
</reference>
<dbReference type="SUPFAM" id="SSF46689">
    <property type="entry name" value="Homeodomain-like"/>
    <property type="match status" value="1"/>
</dbReference>
<dbReference type="RefSeq" id="WP_238292667.1">
    <property type="nucleotide sequence ID" value="NZ_BPQS01000058.1"/>
</dbReference>
<keyword evidence="1" id="KW-0805">Transcription regulation</keyword>
<dbReference type="InterPro" id="IPR018060">
    <property type="entry name" value="HTH_AraC"/>
</dbReference>
<dbReference type="InterPro" id="IPR009057">
    <property type="entry name" value="Homeodomain-like_sf"/>
</dbReference>
<evidence type="ECO:0000313" key="5">
    <source>
        <dbReference type="EMBL" id="MDN3570073.1"/>
    </source>
</evidence>
<organism evidence="5 6">
    <name type="scientific">Methylobacterium longum</name>
    <dbReference type="NCBI Taxonomy" id="767694"/>
    <lineage>
        <taxon>Bacteria</taxon>
        <taxon>Pseudomonadati</taxon>
        <taxon>Pseudomonadota</taxon>
        <taxon>Alphaproteobacteria</taxon>
        <taxon>Hyphomicrobiales</taxon>
        <taxon>Methylobacteriaceae</taxon>
        <taxon>Methylobacterium</taxon>
    </lineage>
</organism>
<proteinExistence type="predicted"/>
<evidence type="ECO:0000256" key="1">
    <source>
        <dbReference type="ARBA" id="ARBA00023015"/>
    </source>
</evidence>
<dbReference type="SMART" id="SM00342">
    <property type="entry name" value="HTH_ARAC"/>
    <property type="match status" value="1"/>
</dbReference>
<evidence type="ECO:0000259" key="4">
    <source>
        <dbReference type="PROSITE" id="PS01124"/>
    </source>
</evidence>
<gene>
    <name evidence="5" type="ORF">QWZ18_05455</name>
</gene>
<evidence type="ECO:0000313" key="6">
    <source>
        <dbReference type="Proteomes" id="UP001244297"/>
    </source>
</evidence>
<feature type="domain" description="HTH araC/xylS-type" evidence="4">
    <location>
        <begin position="23"/>
        <end position="122"/>
    </location>
</feature>
<dbReference type="InterPro" id="IPR050204">
    <property type="entry name" value="AraC_XylS_family_regulators"/>
</dbReference>
<dbReference type="Pfam" id="PF12833">
    <property type="entry name" value="HTH_18"/>
    <property type="match status" value="1"/>
</dbReference>
<dbReference type="PROSITE" id="PS01124">
    <property type="entry name" value="HTH_ARAC_FAMILY_2"/>
    <property type="match status" value="1"/>
</dbReference>
<sequence length="125" mass="13738">MLRILTEGQGERKDGNLSVAVRALALAHIERRLHDPEFGPEAFPAALRMSRSRLSAAFTGDDGVAAKIRDARLDRAYRRLAAVRGRVQVASVMTSCGFTDAAPFSRAFRRRFELAPRNLLGARSG</sequence>
<dbReference type="Proteomes" id="UP001244297">
    <property type="component" value="Unassembled WGS sequence"/>
</dbReference>
<keyword evidence="3" id="KW-0804">Transcription</keyword>
<comment type="caution">
    <text evidence="5">The sequence shown here is derived from an EMBL/GenBank/DDBJ whole genome shotgun (WGS) entry which is preliminary data.</text>
</comment>
<evidence type="ECO:0000256" key="3">
    <source>
        <dbReference type="ARBA" id="ARBA00023163"/>
    </source>
</evidence>
<evidence type="ECO:0000256" key="2">
    <source>
        <dbReference type="ARBA" id="ARBA00023125"/>
    </source>
</evidence>
<dbReference type="PANTHER" id="PTHR46796:SF6">
    <property type="entry name" value="ARAC SUBFAMILY"/>
    <property type="match status" value="1"/>
</dbReference>